<feature type="binding site" evidence="8">
    <location>
        <position position="401"/>
    </location>
    <ligand>
        <name>Zn(2+)</name>
        <dbReference type="ChEBI" id="CHEBI:29105"/>
        <label>2</label>
    </ligand>
</feature>
<comment type="similarity">
    <text evidence="8">Belongs to the helicase family. PriA subfamily.</text>
</comment>
<feature type="binding site" evidence="8">
    <location>
        <position position="418"/>
    </location>
    <ligand>
        <name>Zn(2+)</name>
        <dbReference type="ChEBI" id="CHEBI:29105"/>
        <label>2</label>
    </ligand>
</feature>
<dbReference type="InterPro" id="IPR005259">
    <property type="entry name" value="PriA"/>
</dbReference>
<evidence type="ECO:0000313" key="11">
    <source>
        <dbReference type="EMBL" id="RPA66179.1"/>
    </source>
</evidence>
<comment type="cofactor">
    <cofactor evidence="8">
        <name>Zn(2+)</name>
        <dbReference type="ChEBI" id="CHEBI:29105"/>
    </cofactor>
    <text evidence="8">Binds 2 zinc ions per subunit.</text>
</comment>
<feature type="binding site" evidence="8">
    <location>
        <position position="430"/>
    </location>
    <ligand>
        <name>Zn(2+)</name>
        <dbReference type="ChEBI" id="CHEBI:29105"/>
        <label>1</label>
    </ligand>
</feature>
<keyword evidence="12" id="KW-1185">Reference proteome</keyword>
<keyword evidence="5 8" id="KW-0862">Zinc</keyword>
<feature type="domain" description="Primosomal protein N' 3' DNA-binding" evidence="10">
    <location>
        <begin position="30"/>
        <end position="120"/>
    </location>
</feature>
<evidence type="ECO:0000256" key="1">
    <source>
        <dbReference type="ARBA" id="ARBA00022515"/>
    </source>
</evidence>
<dbReference type="GO" id="GO:0006302">
    <property type="term" value="P:double-strand break repair"/>
    <property type="evidence" value="ECO:0007669"/>
    <property type="project" value="InterPro"/>
</dbReference>
<sequence>MAAGGDRAGARERAHSASIARVLPMLGLAHLDRPFDYLIDTDQDDDAVPGVRVRVRFAGRLVDGFLLDRIDGSDHEGRLGWIERIVSPEPVLSAEIAHVCRAVADRYAGTMSDVLRLAVPPRHARTEAQPTPMPSTEVAAPDRSAWQAYRTGAAFVESLASSSPRAVWQATPGESWPHRLADLAALTAAAGRGVVIVVPDQRDLDRLSAACEPLLGDRCVTLAAGLGPTARYRRWLAVRRGGADVVLGTRSAIFAPVHDLGLIAVWDDGDDSLNEPRAPYPHPREVAVLRAHYEHAGLVIGGYARTAEAQALVASGWAHDLVAERAVIRERGAAIEAITDEDVRVARDPMARTARIPAVAFDAARRALAADAPVLFSVPRRGYIPSLACARCREHARCRACHGPLQMDVNGSLSCRWCGRRDTAFRCPECGGTRVRALTVGARRTAEELGRAFAGTPVVTSGGTGVVDEVEPGPRVVVATPGAEPVAPGGYGAAVILDTWAQLDRADLRAEEDAVRRWMAVGALVRARRQGGTMVIVADSTLHPVQALIRWDPVGFAEAELGRRIDLGFPPAVTMASIDGPAELVTGFLDQIELPDAADTLGPVPLPVGVRPPAGSTDWDRSDGHGAPDQIERILIRTDRRHGRRLAEALRAAHIRRNAQRETGPIRVQVDPPTIG</sequence>
<dbReference type="SUPFAM" id="SSF52540">
    <property type="entry name" value="P-loop containing nucleoside triphosphate hydrolases"/>
    <property type="match status" value="1"/>
</dbReference>
<dbReference type="InterPro" id="IPR042115">
    <property type="entry name" value="PriA_3primeBD_sf"/>
</dbReference>
<dbReference type="GO" id="GO:0043138">
    <property type="term" value="F:3'-5' DNA helicase activity"/>
    <property type="evidence" value="ECO:0007669"/>
    <property type="project" value="TreeGrafter"/>
</dbReference>
<accession>A0A3N4GT45</accession>
<dbReference type="Pfam" id="PF17764">
    <property type="entry name" value="PriA_3primeBD"/>
    <property type="match status" value="1"/>
</dbReference>
<dbReference type="GO" id="GO:0003677">
    <property type="term" value="F:DNA binding"/>
    <property type="evidence" value="ECO:0007669"/>
    <property type="project" value="UniProtKB-UniRule"/>
</dbReference>
<keyword evidence="1 8" id="KW-0639">Primosome</keyword>
<keyword evidence="7 8" id="KW-0238">DNA-binding</keyword>
<evidence type="ECO:0000256" key="6">
    <source>
        <dbReference type="ARBA" id="ARBA00022840"/>
    </source>
</evidence>
<organism evidence="11 12">
    <name type="scientific">Gordonia oryzae</name>
    <dbReference type="NCBI Taxonomy" id="2487349"/>
    <lineage>
        <taxon>Bacteria</taxon>
        <taxon>Bacillati</taxon>
        <taxon>Actinomycetota</taxon>
        <taxon>Actinomycetes</taxon>
        <taxon>Mycobacteriales</taxon>
        <taxon>Gordoniaceae</taxon>
        <taxon>Gordonia</taxon>
    </lineage>
</organism>
<dbReference type="OrthoDB" id="3177118at2"/>
<keyword evidence="2 8" id="KW-0235">DNA replication</keyword>
<feature type="binding site" evidence="8">
    <location>
        <position position="389"/>
    </location>
    <ligand>
        <name>Zn(2+)</name>
        <dbReference type="ChEBI" id="CHEBI:29105"/>
        <label>1</label>
    </ligand>
</feature>
<dbReference type="GO" id="GO:0006270">
    <property type="term" value="P:DNA replication initiation"/>
    <property type="evidence" value="ECO:0007669"/>
    <property type="project" value="TreeGrafter"/>
</dbReference>
<dbReference type="Proteomes" id="UP000267536">
    <property type="component" value="Unassembled WGS sequence"/>
</dbReference>
<evidence type="ECO:0000256" key="4">
    <source>
        <dbReference type="ARBA" id="ARBA00022741"/>
    </source>
</evidence>
<reference evidence="11 12" key="1">
    <citation type="submission" date="2018-11" db="EMBL/GenBank/DDBJ databases">
        <title>Draft genome sequence of Gordonia sp. RS15-1S isolated from rice stems.</title>
        <authorList>
            <person name="Muangham S."/>
        </authorList>
    </citation>
    <scope>NUCLEOTIDE SEQUENCE [LARGE SCALE GENOMIC DNA]</scope>
    <source>
        <strain evidence="11 12">RS15-1S</strain>
    </source>
</reference>
<evidence type="ECO:0000256" key="2">
    <source>
        <dbReference type="ARBA" id="ARBA00022705"/>
    </source>
</evidence>
<feature type="binding site" evidence="8">
    <location>
        <position position="398"/>
    </location>
    <ligand>
        <name>Zn(2+)</name>
        <dbReference type="ChEBI" id="CHEBI:29105"/>
        <label>2</label>
    </ligand>
</feature>
<dbReference type="InterPro" id="IPR041222">
    <property type="entry name" value="PriA_3primeBD"/>
</dbReference>
<comment type="subunit">
    <text evidence="8">Component of the replication restart primosome.</text>
</comment>
<proteinExistence type="inferred from homology"/>
<evidence type="ECO:0000313" key="12">
    <source>
        <dbReference type="Proteomes" id="UP000267536"/>
    </source>
</evidence>
<dbReference type="GO" id="GO:0005524">
    <property type="term" value="F:ATP binding"/>
    <property type="evidence" value="ECO:0007669"/>
    <property type="project" value="UniProtKB-UniRule"/>
</dbReference>
<dbReference type="GO" id="GO:1990077">
    <property type="term" value="C:primosome complex"/>
    <property type="evidence" value="ECO:0007669"/>
    <property type="project" value="UniProtKB-UniRule"/>
</dbReference>
<comment type="function">
    <text evidence="8">Initiates the restart of stalled replication forks, which reloads the replicative helicase on sites other than the origin of replication. Recognizes and binds to abandoned replication forks and remodels them to uncover a helicase loading site. Promotes assembly of the primosome at these replication forks.</text>
</comment>
<feature type="binding site" evidence="8">
    <location>
        <position position="415"/>
    </location>
    <ligand>
        <name>Zn(2+)</name>
        <dbReference type="ChEBI" id="CHEBI:29105"/>
        <label>2</label>
    </ligand>
</feature>
<dbReference type="GO" id="GO:0006269">
    <property type="term" value="P:DNA replication, synthesis of primer"/>
    <property type="evidence" value="ECO:0007669"/>
    <property type="project" value="UniProtKB-KW"/>
</dbReference>
<dbReference type="Gene3D" id="3.40.50.300">
    <property type="entry name" value="P-loop containing nucleotide triphosphate hydrolases"/>
    <property type="match status" value="1"/>
</dbReference>
<feature type="binding site" evidence="8">
    <location>
        <position position="392"/>
    </location>
    <ligand>
        <name>Zn(2+)</name>
        <dbReference type="ChEBI" id="CHEBI:29105"/>
        <label>1</label>
    </ligand>
</feature>
<keyword evidence="3 8" id="KW-0479">Metal-binding</keyword>
<dbReference type="InterPro" id="IPR027417">
    <property type="entry name" value="P-loop_NTPase"/>
</dbReference>
<dbReference type="AlphaFoldDB" id="A0A3N4GT45"/>
<evidence type="ECO:0000256" key="5">
    <source>
        <dbReference type="ARBA" id="ARBA00022833"/>
    </source>
</evidence>
<dbReference type="PANTHER" id="PTHR30580:SF0">
    <property type="entry name" value="PRIMOSOMAL PROTEIN N"/>
    <property type="match status" value="1"/>
</dbReference>
<keyword evidence="4 8" id="KW-0547">Nucleotide-binding</keyword>
<name>A0A3N4GT45_9ACTN</name>
<evidence type="ECO:0000256" key="7">
    <source>
        <dbReference type="ARBA" id="ARBA00023125"/>
    </source>
</evidence>
<dbReference type="GO" id="GO:0008270">
    <property type="term" value="F:zinc ion binding"/>
    <property type="evidence" value="ECO:0007669"/>
    <property type="project" value="UniProtKB-UniRule"/>
</dbReference>
<dbReference type="PANTHER" id="PTHR30580">
    <property type="entry name" value="PRIMOSOMAL PROTEIN N"/>
    <property type="match status" value="1"/>
</dbReference>
<evidence type="ECO:0000256" key="8">
    <source>
        <dbReference type="HAMAP-Rule" id="MF_00983"/>
    </source>
</evidence>
<protein>
    <recommendedName>
        <fullName evidence="8">Probable replication restart protein PriA</fullName>
    </recommendedName>
    <alternativeName>
        <fullName evidence="8">Putative ATP-dependent DNA helicase PriA</fullName>
    </alternativeName>
</protein>
<gene>
    <name evidence="8" type="primary">priA</name>
    <name evidence="11" type="ORF">EF294_00910</name>
</gene>
<dbReference type="Gene3D" id="3.40.1440.60">
    <property type="entry name" value="PriA, 3(prime) DNA-binding domain"/>
    <property type="match status" value="1"/>
</dbReference>
<evidence type="ECO:0000256" key="3">
    <source>
        <dbReference type="ARBA" id="ARBA00022723"/>
    </source>
</evidence>
<evidence type="ECO:0000259" key="10">
    <source>
        <dbReference type="Pfam" id="PF17764"/>
    </source>
</evidence>
<comment type="caution">
    <text evidence="11">The sequence shown here is derived from an EMBL/GenBank/DDBJ whole genome shotgun (WGS) entry which is preliminary data.</text>
</comment>
<dbReference type="EMBL" id="RKMH01000001">
    <property type="protein sequence ID" value="RPA66179.1"/>
    <property type="molecule type" value="Genomic_DNA"/>
</dbReference>
<feature type="binding site" evidence="8">
    <location>
        <position position="427"/>
    </location>
    <ligand>
        <name>Zn(2+)</name>
        <dbReference type="ChEBI" id="CHEBI:29105"/>
        <label>1</label>
    </ligand>
</feature>
<dbReference type="HAMAP" id="MF_00983">
    <property type="entry name" value="PriA"/>
    <property type="match status" value="1"/>
</dbReference>
<keyword evidence="6 8" id="KW-0067">ATP-binding</keyword>
<evidence type="ECO:0000256" key="9">
    <source>
        <dbReference type="SAM" id="MobiDB-lite"/>
    </source>
</evidence>
<feature type="region of interest" description="Disordered" evidence="9">
    <location>
        <begin position="656"/>
        <end position="676"/>
    </location>
</feature>
<comment type="caution">
    <text evidence="8">As this protein does not have any detectable helicase domains, it probably does not have helicase activity.</text>
</comment>
<dbReference type="GO" id="GO:0006310">
    <property type="term" value="P:DNA recombination"/>
    <property type="evidence" value="ECO:0007669"/>
    <property type="project" value="InterPro"/>
</dbReference>